<evidence type="ECO:0000259" key="10">
    <source>
        <dbReference type="PROSITE" id="PS52029"/>
    </source>
</evidence>
<name>A0A4S3ZPZ8_9HYPH</name>
<proteinExistence type="inferred from homology"/>
<dbReference type="InterPro" id="IPR038063">
    <property type="entry name" value="Transpep_catalytic_dom"/>
</dbReference>
<evidence type="ECO:0000256" key="6">
    <source>
        <dbReference type="ARBA" id="ARBA00022960"/>
    </source>
</evidence>
<dbReference type="EMBL" id="SSOA01000012">
    <property type="protein sequence ID" value="THF47603.1"/>
    <property type="molecule type" value="Genomic_DNA"/>
</dbReference>
<keyword evidence="4" id="KW-0808">Transferase</keyword>
<feature type="domain" description="L,D-TPase catalytic" evidence="10">
    <location>
        <begin position="121"/>
        <end position="260"/>
    </location>
</feature>
<keyword evidence="3" id="KW-0328">Glycosyltransferase</keyword>
<keyword evidence="8 9" id="KW-0961">Cell wall biogenesis/degradation</keyword>
<gene>
    <name evidence="11" type="ORF">E6C51_17550</name>
</gene>
<dbReference type="GO" id="GO:0008360">
    <property type="term" value="P:regulation of cell shape"/>
    <property type="evidence" value="ECO:0007669"/>
    <property type="project" value="UniProtKB-UniRule"/>
</dbReference>
<keyword evidence="12" id="KW-1185">Reference proteome</keyword>
<dbReference type="SUPFAM" id="SSF141523">
    <property type="entry name" value="L,D-transpeptidase catalytic domain-like"/>
    <property type="match status" value="1"/>
</dbReference>
<evidence type="ECO:0000256" key="2">
    <source>
        <dbReference type="ARBA" id="ARBA00005992"/>
    </source>
</evidence>
<comment type="similarity">
    <text evidence="2">Belongs to the YkuD family.</text>
</comment>
<dbReference type="AlphaFoldDB" id="A0A4S3ZPZ8"/>
<dbReference type="FunFam" id="2.40.440.10:FF:000002">
    <property type="entry name" value="L,D-transpeptidase ErfK/SrfK"/>
    <property type="match status" value="1"/>
</dbReference>
<dbReference type="InterPro" id="IPR005490">
    <property type="entry name" value="LD_TPept_cat_dom"/>
</dbReference>
<dbReference type="Pfam" id="PF03734">
    <property type="entry name" value="YkuD"/>
    <property type="match status" value="1"/>
</dbReference>
<organism evidence="11 12">
    <name type="scientific">Allorhizobium terrae</name>
    <dbReference type="NCBI Taxonomy" id="1848972"/>
    <lineage>
        <taxon>Bacteria</taxon>
        <taxon>Pseudomonadati</taxon>
        <taxon>Pseudomonadota</taxon>
        <taxon>Alphaproteobacteria</taxon>
        <taxon>Hyphomicrobiales</taxon>
        <taxon>Rhizobiaceae</taxon>
        <taxon>Rhizobium/Agrobacterium group</taxon>
        <taxon>Allorhizobium</taxon>
    </lineage>
</organism>
<dbReference type="InterPro" id="IPR050979">
    <property type="entry name" value="LD-transpeptidase"/>
</dbReference>
<dbReference type="GO" id="GO:0018104">
    <property type="term" value="P:peptidoglycan-protein cross-linking"/>
    <property type="evidence" value="ECO:0007669"/>
    <property type="project" value="TreeGrafter"/>
</dbReference>
<dbReference type="PANTHER" id="PTHR30582:SF24">
    <property type="entry name" value="L,D-TRANSPEPTIDASE ERFK_SRFK-RELATED"/>
    <property type="match status" value="1"/>
</dbReference>
<keyword evidence="6 9" id="KW-0133">Cell shape</keyword>
<dbReference type="GO" id="GO:0071972">
    <property type="term" value="F:peptidoglycan L,D-transpeptidase activity"/>
    <property type="evidence" value="ECO:0007669"/>
    <property type="project" value="TreeGrafter"/>
</dbReference>
<comment type="pathway">
    <text evidence="1 9">Cell wall biogenesis; peptidoglycan biosynthesis.</text>
</comment>
<comment type="caution">
    <text evidence="11">The sequence shown here is derived from an EMBL/GenBank/DDBJ whole genome shotgun (WGS) entry which is preliminary data.</text>
</comment>
<evidence type="ECO:0000256" key="9">
    <source>
        <dbReference type="PROSITE-ProRule" id="PRU01373"/>
    </source>
</evidence>
<feature type="active site" description="Proton donor/acceptor" evidence="9">
    <location>
        <position position="220"/>
    </location>
</feature>
<dbReference type="Proteomes" id="UP000310754">
    <property type="component" value="Unassembled WGS sequence"/>
</dbReference>
<evidence type="ECO:0000256" key="1">
    <source>
        <dbReference type="ARBA" id="ARBA00004752"/>
    </source>
</evidence>
<evidence type="ECO:0000313" key="11">
    <source>
        <dbReference type="EMBL" id="THF47603.1"/>
    </source>
</evidence>
<reference evidence="11 12" key="1">
    <citation type="submission" date="2019-04" db="EMBL/GenBank/DDBJ databases">
        <title>Rhizobium terrae sp. nov., isolated from a paddy soil.</title>
        <authorList>
            <person name="Lin S.-Y."/>
            <person name="Hameed A."/>
            <person name="Huang H.-I."/>
            <person name="Young C.-C."/>
        </authorList>
    </citation>
    <scope>NUCLEOTIDE SEQUENCE [LARGE SCALE GENOMIC DNA]</scope>
    <source>
        <strain evidence="11 12">CC-HIH110</strain>
    </source>
</reference>
<dbReference type="UniPathway" id="UPA00219"/>
<dbReference type="GO" id="GO:0071555">
    <property type="term" value="P:cell wall organization"/>
    <property type="evidence" value="ECO:0007669"/>
    <property type="project" value="UniProtKB-UniRule"/>
</dbReference>
<dbReference type="PROSITE" id="PS52029">
    <property type="entry name" value="LD_TPASE"/>
    <property type="match status" value="1"/>
</dbReference>
<dbReference type="CDD" id="cd16913">
    <property type="entry name" value="YkuD_like"/>
    <property type="match status" value="1"/>
</dbReference>
<sequence length="260" mass="28554">MVAACALALLGGCQSERGVRPVNPAVFAAETAPVWGPAAQAAFAGRDRSQSLEQSSGQYPGQSPDQLYETSYASPFATPMQKAIYGQMVDDGHTLNAIPLERVNRRFLRQEVDYPTNERPGTIVVDTQAHYLYLVERNGKAIRYGVGLGKQGFAWKGRGVIQFKKAWPRWTPSDDMVARSPDLRAYSAAEGGLEPGLRNPLGARAMYIFQNGKDTLYRVHGTPDWQSVGKAVSSGCVRMFNQDVIDLYERVSPKAEIVVL</sequence>
<evidence type="ECO:0000256" key="5">
    <source>
        <dbReference type="ARBA" id="ARBA00022801"/>
    </source>
</evidence>
<feature type="active site" description="Nucleophile" evidence="9">
    <location>
        <position position="236"/>
    </location>
</feature>
<evidence type="ECO:0000313" key="12">
    <source>
        <dbReference type="Proteomes" id="UP000310754"/>
    </source>
</evidence>
<keyword evidence="5" id="KW-0378">Hydrolase</keyword>
<evidence type="ECO:0000256" key="3">
    <source>
        <dbReference type="ARBA" id="ARBA00022676"/>
    </source>
</evidence>
<keyword evidence="7 9" id="KW-0573">Peptidoglycan synthesis</keyword>
<evidence type="ECO:0000256" key="8">
    <source>
        <dbReference type="ARBA" id="ARBA00023316"/>
    </source>
</evidence>
<accession>A0A4S3ZPZ8</accession>
<dbReference type="Gene3D" id="2.40.440.10">
    <property type="entry name" value="L,D-transpeptidase catalytic domain-like"/>
    <property type="match status" value="1"/>
</dbReference>
<protein>
    <submittedName>
        <fullName evidence="11">L,D-transpeptidase</fullName>
    </submittedName>
</protein>
<evidence type="ECO:0000256" key="4">
    <source>
        <dbReference type="ARBA" id="ARBA00022679"/>
    </source>
</evidence>
<evidence type="ECO:0000256" key="7">
    <source>
        <dbReference type="ARBA" id="ARBA00022984"/>
    </source>
</evidence>
<dbReference type="PANTHER" id="PTHR30582">
    <property type="entry name" value="L,D-TRANSPEPTIDASE"/>
    <property type="match status" value="1"/>
</dbReference>
<dbReference type="GO" id="GO:0016757">
    <property type="term" value="F:glycosyltransferase activity"/>
    <property type="evidence" value="ECO:0007669"/>
    <property type="project" value="UniProtKB-KW"/>
</dbReference>
<dbReference type="GO" id="GO:0005576">
    <property type="term" value="C:extracellular region"/>
    <property type="evidence" value="ECO:0007669"/>
    <property type="project" value="TreeGrafter"/>
</dbReference>